<evidence type="ECO:0000313" key="1">
    <source>
        <dbReference type="EMBL" id="MPM41486.1"/>
    </source>
</evidence>
<comment type="caution">
    <text evidence="1">The sequence shown here is derived from an EMBL/GenBank/DDBJ whole genome shotgun (WGS) entry which is preliminary data.</text>
</comment>
<sequence>MLEIKKVQNKDDEMLEWGGEERCSGIYIPSDASTLES</sequence>
<name>A0A644ZL22_9ZZZZ</name>
<organism evidence="1">
    <name type="scientific">bioreactor metagenome</name>
    <dbReference type="NCBI Taxonomy" id="1076179"/>
    <lineage>
        <taxon>unclassified sequences</taxon>
        <taxon>metagenomes</taxon>
        <taxon>ecological metagenomes</taxon>
    </lineage>
</organism>
<dbReference type="EMBL" id="VSSQ01009389">
    <property type="protein sequence ID" value="MPM41486.1"/>
    <property type="molecule type" value="Genomic_DNA"/>
</dbReference>
<reference evidence="1" key="1">
    <citation type="submission" date="2019-08" db="EMBL/GenBank/DDBJ databases">
        <authorList>
            <person name="Kucharzyk K."/>
            <person name="Murdoch R.W."/>
            <person name="Higgins S."/>
            <person name="Loffler F."/>
        </authorList>
    </citation>
    <scope>NUCLEOTIDE SEQUENCE</scope>
</reference>
<accession>A0A644ZL22</accession>
<dbReference type="AlphaFoldDB" id="A0A644ZL22"/>
<gene>
    <name evidence="1" type="ORF">SDC9_88141</name>
</gene>
<proteinExistence type="predicted"/>
<protein>
    <submittedName>
        <fullName evidence="1">Uncharacterized protein</fullName>
    </submittedName>
</protein>